<evidence type="ECO:0000256" key="2">
    <source>
        <dbReference type="ARBA" id="ARBA00006024"/>
    </source>
</evidence>
<dbReference type="InterPro" id="IPR059000">
    <property type="entry name" value="ATPase_P-type_domA"/>
</dbReference>
<keyword evidence="8 15" id="KW-0547">Nucleotide-binding</keyword>
<dbReference type="PANTHER" id="PTHR43520:SF5">
    <property type="entry name" value="CATION-TRANSPORTING P-TYPE ATPASE-RELATED"/>
    <property type="match status" value="1"/>
</dbReference>
<dbReference type="GO" id="GO:0005524">
    <property type="term" value="F:ATP binding"/>
    <property type="evidence" value="ECO:0007669"/>
    <property type="project" value="UniProtKB-UniRule"/>
</dbReference>
<dbReference type="NCBIfam" id="TIGR01525">
    <property type="entry name" value="ATPase-IB_hvy"/>
    <property type="match status" value="1"/>
</dbReference>
<dbReference type="PROSITE" id="PS01229">
    <property type="entry name" value="COF_2"/>
    <property type="match status" value="1"/>
</dbReference>
<dbReference type="Gene3D" id="2.70.150.10">
    <property type="entry name" value="Calcium-transporting ATPase, cytoplasmic transduction domain A"/>
    <property type="match status" value="1"/>
</dbReference>
<evidence type="ECO:0000256" key="6">
    <source>
        <dbReference type="ARBA" id="ARBA00022692"/>
    </source>
</evidence>
<feature type="transmembrane region" description="Helical" evidence="15">
    <location>
        <begin position="447"/>
        <end position="474"/>
    </location>
</feature>
<dbReference type="Gene3D" id="3.30.70.100">
    <property type="match status" value="1"/>
</dbReference>
<sequence>MEKCSHCNLEFENLQSDANGNKFCCNGCKQVFYLLNSAGFSEFYDRRGDISLTPVGETKALKEAKTIYENYVQTTKDGFSEIHIIIDGIHCTACVWLNEKVLINKDGILDVNINASTNKASIIWDDSQIKLPEIFNTIMAIGYKAIPYDANRANERYNAKRREYYSRLLVGVFVTMNIMWIAVALYGGYFSGMSRDIKDILHFTEFLLATPVLFYTGASFFKGAKTSLKTKVPNMDLLIVVGTLTTYLYSVYAMLSRSGEVYFESVVMLITFVFAGRYAEFISKKRANDSLDRLSNFIISDVKVKNGENFESISANLVKKGDTVLINSGDKILVDAVVKSGQASFDYSSLTGESMPVFKQAGDEITSGAVCINGSIECVASTNFKSSFLNKIINLLENAPLKKPKLENLTTKISAIFSSVILVLGAISFTLWFLITGNFERSMVIAVSVLIVACPCALGLATPVATLVGLGVGLKKGIVFKEARFLEEINSCKNVVFDKTGTLTKGNLKVKKSEISPKCDLNLLVNLLKKSNHPVSVAVLKSLNFKANDISFDEFNEILGKGVSAKFQGKNIKAGSAKFVGKPNNQSETTSYHFSFDGEILASFYLEDEIKDEANSVIKELKKLGFNIYLLSGDSENVVKKVAINLGIKNFRSNFSPLQKAEFIEDLKGVIMVGDGINDASALSLANVGIAMGSGANISIEKSDVVLLKDDLQSLKESILISKKSMRVVKENLLISFFYNAITIPIAMAGLMLPMIAAISMSLSSIIVVLNSLKIRRKFK</sequence>
<gene>
    <name evidence="17" type="primary">cadA</name>
    <name evidence="17" type="ORF">IMC76_02355</name>
</gene>
<evidence type="ECO:0000256" key="4">
    <source>
        <dbReference type="ARBA" id="ARBA00022475"/>
    </source>
</evidence>
<dbReference type="GO" id="GO:0005886">
    <property type="term" value="C:plasma membrane"/>
    <property type="evidence" value="ECO:0007669"/>
    <property type="project" value="UniProtKB-SubCell"/>
</dbReference>
<dbReference type="PRINTS" id="PR00119">
    <property type="entry name" value="CATATPASE"/>
</dbReference>
<dbReference type="SUPFAM" id="SSF56784">
    <property type="entry name" value="HAD-like"/>
    <property type="match status" value="1"/>
</dbReference>
<dbReference type="InterPro" id="IPR021993">
    <property type="entry name" value="ATPase-cat-bd"/>
</dbReference>
<dbReference type="Gene3D" id="3.40.50.1000">
    <property type="entry name" value="HAD superfamily/HAD-like"/>
    <property type="match status" value="1"/>
</dbReference>
<dbReference type="InterPro" id="IPR008250">
    <property type="entry name" value="ATPase_P-typ_transduc_dom_A_sf"/>
</dbReference>
<dbReference type="AlphaFoldDB" id="A0A7M1LJH5"/>
<dbReference type="CDD" id="cd02079">
    <property type="entry name" value="P-type_ATPase_HM"/>
    <property type="match status" value="1"/>
</dbReference>
<dbReference type="OrthoDB" id="2490525at2"/>
<keyword evidence="11" id="KW-1278">Translocase</keyword>
<feature type="transmembrane region" description="Helical" evidence="15">
    <location>
        <begin position="164"/>
        <end position="186"/>
    </location>
</feature>
<feature type="transmembrane region" description="Helical" evidence="15">
    <location>
        <begin position="236"/>
        <end position="255"/>
    </location>
</feature>
<keyword evidence="10" id="KW-0460">Magnesium</keyword>
<dbReference type="Pfam" id="PF00702">
    <property type="entry name" value="Hydrolase"/>
    <property type="match status" value="1"/>
</dbReference>
<keyword evidence="13" id="KW-0406">Ion transport</keyword>
<keyword evidence="4 15" id="KW-1003">Cell membrane</keyword>
<dbReference type="Proteomes" id="UP000594749">
    <property type="component" value="Chromosome"/>
</dbReference>
<dbReference type="InterPro" id="IPR023298">
    <property type="entry name" value="ATPase_P-typ_TM_dom_sf"/>
</dbReference>
<feature type="transmembrane region" description="Helical" evidence="15">
    <location>
        <begin position="755"/>
        <end position="773"/>
    </location>
</feature>
<comment type="similarity">
    <text evidence="2 15">Belongs to the cation transport ATPase (P-type) (TC 3.A.3) family. Type IB subfamily.</text>
</comment>
<feature type="transmembrane region" description="Helical" evidence="15">
    <location>
        <begin position="413"/>
        <end position="435"/>
    </location>
</feature>
<comment type="subcellular location">
    <subcellularLocation>
        <location evidence="1">Cell membrane</location>
        <topology evidence="1">Multi-pass membrane protein</topology>
    </subcellularLocation>
</comment>
<keyword evidence="18" id="KW-1185">Reference proteome</keyword>
<accession>A0A7M1LJH5</accession>
<evidence type="ECO:0000256" key="11">
    <source>
        <dbReference type="ARBA" id="ARBA00022967"/>
    </source>
</evidence>
<feature type="transmembrane region" description="Helical" evidence="15">
    <location>
        <begin position="261"/>
        <end position="279"/>
    </location>
</feature>
<dbReference type="Pfam" id="PF00403">
    <property type="entry name" value="HMA"/>
    <property type="match status" value="1"/>
</dbReference>
<dbReference type="InterPro" id="IPR036412">
    <property type="entry name" value="HAD-like_sf"/>
</dbReference>
<evidence type="ECO:0000256" key="1">
    <source>
        <dbReference type="ARBA" id="ARBA00004651"/>
    </source>
</evidence>
<evidence type="ECO:0000256" key="5">
    <source>
        <dbReference type="ARBA" id="ARBA00022553"/>
    </source>
</evidence>
<dbReference type="InterPro" id="IPR001757">
    <property type="entry name" value="P_typ_ATPase"/>
</dbReference>
<organism evidence="17 18">
    <name type="scientific">Campylobacter corcagiensis</name>
    <dbReference type="NCBI Taxonomy" id="1448857"/>
    <lineage>
        <taxon>Bacteria</taxon>
        <taxon>Pseudomonadati</taxon>
        <taxon>Campylobacterota</taxon>
        <taxon>Epsilonproteobacteria</taxon>
        <taxon>Campylobacterales</taxon>
        <taxon>Campylobacteraceae</taxon>
        <taxon>Campylobacter</taxon>
    </lineage>
</organism>
<evidence type="ECO:0000256" key="10">
    <source>
        <dbReference type="ARBA" id="ARBA00022842"/>
    </source>
</evidence>
<feature type="transmembrane region" description="Helical" evidence="15">
    <location>
        <begin position="732"/>
        <end position="749"/>
    </location>
</feature>
<keyword evidence="3" id="KW-0813">Transport</keyword>
<keyword evidence="14 15" id="KW-0472">Membrane</keyword>
<protein>
    <submittedName>
        <fullName evidence="17">Cadmium-translocating P-type ATPase</fullName>
    </submittedName>
</protein>
<dbReference type="InterPro" id="IPR006121">
    <property type="entry name" value="HMA_dom"/>
</dbReference>
<dbReference type="GO" id="GO:0055070">
    <property type="term" value="P:copper ion homeostasis"/>
    <property type="evidence" value="ECO:0007669"/>
    <property type="project" value="TreeGrafter"/>
</dbReference>
<keyword evidence="7 15" id="KW-0479">Metal-binding</keyword>
<feature type="domain" description="HMA" evidence="16">
    <location>
        <begin position="80"/>
        <end position="146"/>
    </location>
</feature>
<dbReference type="Pfam" id="PF00122">
    <property type="entry name" value="E1-E2_ATPase"/>
    <property type="match status" value="1"/>
</dbReference>
<keyword evidence="6 15" id="KW-0812">Transmembrane</keyword>
<dbReference type="SUPFAM" id="SSF55008">
    <property type="entry name" value="HMA, heavy metal-associated domain"/>
    <property type="match status" value="1"/>
</dbReference>
<evidence type="ECO:0000256" key="14">
    <source>
        <dbReference type="ARBA" id="ARBA00023136"/>
    </source>
</evidence>
<dbReference type="Pfam" id="PF12156">
    <property type="entry name" value="ATPase-cat_bd"/>
    <property type="match status" value="1"/>
</dbReference>
<dbReference type="InterPro" id="IPR027256">
    <property type="entry name" value="P-typ_ATPase_IB"/>
</dbReference>
<dbReference type="EMBL" id="CP063078">
    <property type="protein sequence ID" value="QOQ87675.1"/>
    <property type="molecule type" value="Genomic_DNA"/>
</dbReference>
<dbReference type="PROSITE" id="PS50846">
    <property type="entry name" value="HMA_2"/>
    <property type="match status" value="1"/>
</dbReference>
<evidence type="ECO:0000256" key="3">
    <source>
        <dbReference type="ARBA" id="ARBA00022448"/>
    </source>
</evidence>
<evidence type="ECO:0000313" key="17">
    <source>
        <dbReference type="EMBL" id="QOQ87675.1"/>
    </source>
</evidence>
<dbReference type="InterPro" id="IPR023214">
    <property type="entry name" value="HAD_sf"/>
</dbReference>
<dbReference type="GO" id="GO:0016887">
    <property type="term" value="F:ATP hydrolysis activity"/>
    <property type="evidence" value="ECO:0007669"/>
    <property type="project" value="InterPro"/>
</dbReference>
<dbReference type="Gene3D" id="3.40.1110.10">
    <property type="entry name" value="Calcium-transporting ATPase, cytoplasmic domain N"/>
    <property type="match status" value="1"/>
</dbReference>
<dbReference type="PANTHER" id="PTHR43520">
    <property type="entry name" value="ATP7, ISOFORM B"/>
    <property type="match status" value="1"/>
</dbReference>
<dbReference type="SUPFAM" id="SSF81653">
    <property type="entry name" value="Calcium ATPase, transduction domain A"/>
    <property type="match status" value="1"/>
</dbReference>
<keyword evidence="12 15" id="KW-1133">Transmembrane helix</keyword>
<keyword evidence="5" id="KW-0597">Phosphoprotein</keyword>
<dbReference type="NCBIfam" id="TIGR01511">
    <property type="entry name" value="ATPase-IB1_Cu"/>
    <property type="match status" value="1"/>
</dbReference>
<dbReference type="InterPro" id="IPR018303">
    <property type="entry name" value="ATPase_P-typ_P_site"/>
</dbReference>
<dbReference type="NCBIfam" id="TIGR01512">
    <property type="entry name" value="ATPase-IB2_Cd"/>
    <property type="match status" value="1"/>
</dbReference>
<proteinExistence type="inferred from homology"/>
<dbReference type="CDD" id="cd00371">
    <property type="entry name" value="HMA"/>
    <property type="match status" value="1"/>
</dbReference>
<keyword evidence="9 15" id="KW-0067">ATP-binding</keyword>
<dbReference type="NCBIfam" id="TIGR01494">
    <property type="entry name" value="ATPase_P-type"/>
    <property type="match status" value="1"/>
</dbReference>
<feature type="transmembrane region" description="Helical" evidence="15">
    <location>
        <begin position="206"/>
        <end position="224"/>
    </location>
</feature>
<reference evidence="17 18" key="1">
    <citation type="submission" date="2020-10" db="EMBL/GenBank/DDBJ databases">
        <title>Campylobacter and Helicobacter PacBio genomes.</title>
        <authorList>
            <person name="Lane C."/>
        </authorList>
    </citation>
    <scope>NUCLEOTIDE SEQUENCE [LARGE SCALE GENOMIC DNA]</scope>
    <source>
        <strain evidence="17 18">2016D-0077</strain>
    </source>
</reference>
<evidence type="ECO:0000256" key="8">
    <source>
        <dbReference type="ARBA" id="ARBA00022741"/>
    </source>
</evidence>
<evidence type="ECO:0000256" key="9">
    <source>
        <dbReference type="ARBA" id="ARBA00022840"/>
    </source>
</evidence>
<dbReference type="SUPFAM" id="SSF81665">
    <property type="entry name" value="Calcium ATPase, transmembrane domain M"/>
    <property type="match status" value="1"/>
</dbReference>
<dbReference type="RefSeq" id="WP_025802652.1">
    <property type="nucleotide sequence ID" value="NZ_CP053842.1"/>
</dbReference>
<evidence type="ECO:0000259" key="16">
    <source>
        <dbReference type="PROSITE" id="PS50846"/>
    </source>
</evidence>
<evidence type="ECO:0000256" key="7">
    <source>
        <dbReference type="ARBA" id="ARBA00022723"/>
    </source>
</evidence>
<dbReference type="PRINTS" id="PR00943">
    <property type="entry name" value="CUATPASE"/>
</dbReference>
<dbReference type="InterPro" id="IPR036163">
    <property type="entry name" value="HMA_dom_sf"/>
</dbReference>
<dbReference type="GO" id="GO:0005507">
    <property type="term" value="F:copper ion binding"/>
    <property type="evidence" value="ECO:0007669"/>
    <property type="project" value="TreeGrafter"/>
</dbReference>
<evidence type="ECO:0000256" key="15">
    <source>
        <dbReference type="RuleBase" id="RU362081"/>
    </source>
</evidence>
<evidence type="ECO:0000256" key="12">
    <source>
        <dbReference type="ARBA" id="ARBA00022989"/>
    </source>
</evidence>
<dbReference type="GO" id="GO:0043682">
    <property type="term" value="F:P-type divalent copper transporter activity"/>
    <property type="evidence" value="ECO:0007669"/>
    <property type="project" value="TreeGrafter"/>
</dbReference>
<dbReference type="InterPro" id="IPR023299">
    <property type="entry name" value="ATPase_P-typ_cyto_dom_N"/>
</dbReference>
<dbReference type="PROSITE" id="PS00154">
    <property type="entry name" value="ATPASE_E1_E2"/>
    <property type="match status" value="1"/>
</dbReference>
<evidence type="ECO:0000313" key="18">
    <source>
        <dbReference type="Proteomes" id="UP000594749"/>
    </source>
</evidence>
<evidence type="ECO:0000256" key="13">
    <source>
        <dbReference type="ARBA" id="ARBA00023065"/>
    </source>
</evidence>
<name>A0A7M1LJH5_9BACT</name>